<dbReference type="InterPro" id="IPR036291">
    <property type="entry name" value="NAD(P)-bd_dom_sf"/>
</dbReference>
<dbReference type="FunFam" id="3.40.50.720:FF:000084">
    <property type="entry name" value="Short-chain dehydrogenase reductase"/>
    <property type="match status" value="1"/>
</dbReference>
<dbReference type="SUPFAM" id="SSF51735">
    <property type="entry name" value="NAD(P)-binding Rossmann-fold domains"/>
    <property type="match status" value="1"/>
</dbReference>
<dbReference type="AlphaFoldDB" id="A0A4R7FHH3"/>
<dbReference type="PANTHER" id="PTHR42760">
    <property type="entry name" value="SHORT-CHAIN DEHYDROGENASES/REDUCTASES FAMILY MEMBER"/>
    <property type="match status" value="1"/>
</dbReference>
<name>A0A4R7FHH3_9MICO</name>
<sequence>MDGASKDVEVAVVTGAAGGIGGAVARAFAERGQAVVVADVREDAAVEAAARLSAETGATAVGLAVDVTDSAQVRRLARTVRERLGRADHLVNCAGMSLSSPTAAHPDADWHRVLELNLTGTFLMCREFADLLSATRGTVVNISSIAAFAATRPEVHVGYDATKAAIVALTRTLAVEWAPKGVRVNAVAPGYTDTELLRDVGSESPETLAAWIEQTPQRRLMAPADIANVVRFLSSSDAAAITGQTIVADGGYLAAK</sequence>
<accession>A0A4R7FHH3</accession>
<evidence type="ECO:0000313" key="3">
    <source>
        <dbReference type="EMBL" id="TDS75634.1"/>
    </source>
</evidence>
<dbReference type="PRINTS" id="PR00080">
    <property type="entry name" value="SDRFAMILY"/>
</dbReference>
<organism evidence="3 4">
    <name type="scientific">Amnibacterium kyonggiense</name>
    <dbReference type="NCBI Taxonomy" id="595671"/>
    <lineage>
        <taxon>Bacteria</taxon>
        <taxon>Bacillati</taxon>
        <taxon>Actinomycetota</taxon>
        <taxon>Actinomycetes</taxon>
        <taxon>Micrococcales</taxon>
        <taxon>Microbacteriaceae</taxon>
        <taxon>Amnibacterium</taxon>
    </lineage>
</organism>
<dbReference type="PRINTS" id="PR00081">
    <property type="entry name" value="GDHRDH"/>
</dbReference>
<dbReference type="InterPro" id="IPR002347">
    <property type="entry name" value="SDR_fam"/>
</dbReference>
<evidence type="ECO:0000313" key="4">
    <source>
        <dbReference type="Proteomes" id="UP000295344"/>
    </source>
</evidence>
<protein>
    <submittedName>
        <fullName evidence="3">NAD(P)-dependent dehydrogenase (Short-subunit alcohol dehydrogenase family)</fullName>
    </submittedName>
</protein>
<keyword evidence="2" id="KW-0560">Oxidoreductase</keyword>
<dbReference type="Gene3D" id="3.40.50.720">
    <property type="entry name" value="NAD(P)-binding Rossmann-like Domain"/>
    <property type="match status" value="1"/>
</dbReference>
<comment type="similarity">
    <text evidence="1">Belongs to the short-chain dehydrogenases/reductases (SDR) family.</text>
</comment>
<dbReference type="RefSeq" id="WP_133766907.1">
    <property type="nucleotide sequence ID" value="NZ_BAAARP010000005.1"/>
</dbReference>
<gene>
    <name evidence="3" type="ORF">CLV52_2741</name>
</gene>
<evidence type="ECO:0000256" key="1">
    <source>
        <dbReference type="ARBA" id="ARBA00006484"/>
    </source>
</evidence>
<proteinExistence type="inferred from homology"/>
<dbReference type="Proteomes" id="UP000295344">
    <property type="component" value="Unassembled WGS sequence"/>
</dbReference>
<keyword evidence="4" id="KW-1185">Reference proteome</keyword>
<dbReference type="CDD" id="cd05233">
    <property type="entry name" value="SDR_c"/>
    <property type="match status" value="1"/>
</dbReference>
<evidence type="ECO:0000256" key="2">
    <source>
        <dbReference type="ARBA" id="ARBA00023002"/>
    </source>
</evidence>
<dbReference type="GO" id="GO:0016616">
    <property type="term" value="F:oxidoreductase activity, acting on the CH-OH group of donors, NAD or NADP as acceptor"/>
    <property type="evidence" value="ECO:0007669"/>
    <property type="project" value="TreeGrafter"/>
</dbReference>
<comment type="caution">
    <text evidence="3">The sequence shown here is derived from an EMBL/GenBank/DDBJ whole genome shotgun (WGS) entry which is preliminary data.</text>
</comment>
<dbReference type="Pfam" id="PF13561">
    <property type="entry name" value="adh_short_C2"/>
    <property type="match status" value="1"/>
</dbReference>
<dbReference type="OrthoDB" id="286404at2"/>
<reference evidence="3 4" key="1">
    <citation type="submission" date="2019-03" db="EMBL/GenBank/DDBJ databases">
        <title>Genomic Encyclopedia of Archaeal and Bacterial Type Strains, Phase II (KMG-II): from individual species to whole genera.</title>
        <authorList>
            <person name="Goeker M."/>
        </authorList>
    </citation>
    <scope>NUCLEOTIDE SEQUENCE [LARGE SCALE GENOMIC DNA]</scope>
    <source>
        <strain evidence="3 4">DSM 24782</strain>
    </source>
</reference>
<dbReference type="EMBL" id="SOAM01000003">
    <property type="protein sequence ID" value="TDS75634.1"/>
    <property type="molecule type" value="Genomic_DNA"/>
</dbReference>